<protein>
    <submittedName>
        <fullName evidence="5">LacI family DNA-binding transcriptional regulator</fullName>
    </submittedName>
</protein>
<gene>
    <name evidence="5" type="ORF">IAA63_06665</name>
</gene>
<accession>A0A9D1NVF1</accession>
<dbReference type="CDD" id="cd06267">
    <property type="entry name" value="PBP1_LacI_sugar_binding-like"/>
    <property type="match status" value="1"/>
</dbReference>
<dbReference type="Pfam" id="PF13377">
    <property type="entry name" value="Peripla_BP_3"/>
    <property type="match status" value="1"/>
</dbReference>
<evidence type="ECO:0000256" key="2">
    <source>
        <dbReference type="ARBA" id="ARBA00023125"/>
    </source>
</evidence>
<dbReference type="InterPro" id="IPR046335">
    <property type="entry name" value="LacI/GalR-like_sensor"/>
</dbReference>
<dbReference type="Proteomes" id="UP000886723">
    <property type="component" value="Unassembled WGS sequence"/>
</dbReference>
<sequence length="160" mass="18447">AFFCDQQTPLGANRERYRGFRKALERYRAVFLPEEDYVYLPEEKNLRHEVLRQFARKSGEKGYTGAFFVYDLLANEAINIFFSQGLQVPGDISVTGFDDNIYARLSRPMLTTVRQHPSEKGKAAVRMLMRRIYGEETLVSSMQLPTELIVRESVANRTGI</sequence>
<dbReference type="PANTHER" id="PTHR30146:SF109">
    <property type="entry name" value="HTH-TYPE TRANSCRIPTIONAL REGULATOR GALS"/>
    <property type="match status" value="1"/>
</dbReference>
<organism evidence="5 6">
    <name type="scientific">Candidatus Pullilachnospira stercoravium</name>
    <dbReference type="NCBI Taxonomy" id="2840913"/>
    <lineage>
        <taxon>Bacteria</taxon>
        <taxon>Bacillati</taxon>
        <taxon>Bacillota</taxon>
        <taxon>Clostridia</taxon>
        <taxon>Lachnospirales</taxon>
        <taxon>Lachnospiraceae</taxon>
        <taxon>Lachnospiraceae incertae sedis</taxon>
        <taxon>Candidatus Pullilachnospira</taxon>
    </lineage>
</organism>
<dbReference type="GO" id="GO:0000976">
    <property type="term" value="F:transcription cis-regulatory region binding"/>
    <property type="evidence" value="ECO:0007669"/>
    <property type="project" value="TreeGrafter"/>
</dbReference>
<feature type="domain" description="Transcriptional regulator LacI/GalR-like sensor" evidence="4">
    <location>
        <begin position="8"/>
        <end position="154"/>
    </location>
</feature>
<dbReference type="EMBL" id="DVON01000147">
    <property type="protein sequence ID" value="HIV12804.1"/>
    <property type="molecule type" value="Genomic_DNA"/>
</dbReference>
<keyword evidence="1" id="KW-0805">Transcription regulation</keyword>
<keyword evidence="3" id="KW-0804">Transcription</keyword>
<dbReference type="InterPro" id="IPR028082">
    <property type="entry name" value="Peripla_BP_I"/>
</dbReference>
<proteinExistence type="predicted"/>
<reference evidence="5" key="1">
    <citation type="submission" date="2020-10" db="EMBL/GenBank/DDBJ databases">
        <authorList>
            <person name="Gilroy R."/>
        </authorList>
    </citation>
    <scope>NUCLEOTIDE SEQUENCE</scope>
    <source>
        <strain evidence="5">ChiBcec2-4451</strain>
    </source>
</reference>
<keyword evidence="2 5" id="KW-0238">DNA-binding</keyword>
<dbReference type="SUPFAM" id="SSF53822">
    <property type="entry name" value="Periplasmic binding protein-like I"/>
    <property type="match status" value="1"/>
</dbReference>
<evidence type="ECO:0000256" key="1">
    <source>
        <dbReference type="ARBA" id="ARBA00023015"/>
    </source>
</evidence>
<reference evidence="5" key="2">
    <citation type="journal article" date="2021" name="PeerJ">
        <title>Extensive microbial diversity within the chicken gut microbiome revealed by metagenomics and culture.</title>
        <authorList>
            <person name="Gilroy R."/>
            <person name="Ravi A."/>
            <person name="Getino M."/>
            <person name="Pursley I."/>
            <person name="Horton D.L."/>
            <person name="Alikhan N.F."/>
            <person name="Baker D."/>
            <person name="Gharbi K."/>
            <person name="Hall N."/>
            <person name="Watson M."/>
            <person name="Adriaenssens E.M."/>
            <person name="Foster-Nyarko E."/>
            <person name="Jarju S."/>
            <person name="Secka A."/>
            <person name="Antonio M."/>
            <person name="Oren A."/>
            <person name="Chaudhuri R.R."/>
            <person name="La Ragione R."/>
            <person name="Hildebrand F."/>
            <person name="Pallen M.J."/>
        </authorList>
    </citation>
    <scope>NUCLEOTIDE SEQUENCE</scope>
    <source>
        <strain evidence="5">ChiBcec2-4451</strain>
    </source>
</reference>
<evidence type="ECO:0000313" key="5">
    <source>
        <dbReference type="EMBL" id="HIV12804.1"/>
    </source>
</evidence>
<evidence type="ECO:0000259" key="4">
    <source>
        <dbReference type="Pfam" id="PF13377"/>
    </source>
</evidence>
<dbReference type="Gene3D" id="3.40.50.2300">
    <property type="match status" value="2"/>
</dbReference>
<dbReference type="PANTHER" id="PTHR30146">
    <property type="entry name" value="LACI-RELATED TRANSCRIPTIONAL REPRESSOR"/>
    <property type="match status" value="1"/>
</dbReference>
<dbReference type="GO" id="GO:0003700">
    <property type="term" value="F:DNA-binding transcription factor activity"/>
    <property type="evidence" value="ECO:0007669"/>
    <property type="project" value="TreeGrafter"/>
</dbReference>
<name>A0A9D1NVF1_9FIRM</name>
<evidence type="ECO:0000313" key="6">
    <source>
        <dbReference type="Proteomes" id="UP000886723"/>
    </source>
</evidence>
<feature type="non-terminal residue" evidence="5">
    <location>
        <position position="1"/>
    </location>
</feature>
<comment type="caution">
    <text evidence="5">The sequence shown here is derived from an EMBL/GenBank/DDBJ whole genome shotgun (WGS) entry which is preliminary data.</text>
</comment>
<evidence type="ECO:0000256" key="3">
    <source>
        <dbReference type="ARBA" id="ARBA00023163"/>
    </source>
</evidence>
<dbReference type="AlphaFoldDB" id="A0A9D1NVF1"/>